<dbReference type="InterPro" id="IPR048533">
    <property type="entry name" value="VUPS"/>
</dbReference>
<dbReference type="PROSITE" id="PS50883">
    <property type="entry name" value="EAL"/>
    <property type="match status" value="1"/>
</dbReference>
<name>A0A1M5L2V4_9ALTE</name>
<dbReference type="InterPro" id="IPR029787">
    <property type="entry name" value="Nucleotide_cyclase"/>
</dbReference>
<evidence type="ECO:0000313" key="5">
    <source>
        <dbReference type="Proteomes" id="UP000184520"/>
    </source>
</evidence>
<evidence type="ECO:0000256" key="1">
    <source>
        <dbReference type="SAM" id="Phobius"/>
    </source>
</evidence>
<protein>
    <submittedName>
        <fullName evidence="4">Diguanylate cyclase (GGDEF) domain-containing protein</fullName>
    </submittedName>
</protein>
<evidence type="ECO:0000259" key="3">
    <source>
        <dbReference type="PROSITE" id="PS50887"/>
    </source>
</evidence>
<dbReference type="RefSeq" id="WP_073322884.1">
    <property type="nucleotide sequence ID" value="NZ_FQWD01000004.1"/>
</dbReference>
<dbReference type="InterPro" id="IPR035919">
    <property type="entry name" value="EAL_sf"/>
</dbReference>
<dbReference type="SMART" id="SM00052">
    <property type="entry name" value="EAL"/>
    <property type="match status" value="1"/>
</dbReference>
<dbReference type="InterPro" id="IPR000160">
    <property type="entry name" value="GGDEF_dom"/>
</dbReference>
<dbReference type="PANTHER" id="PTHR44757:SF2">
    <property type="entry name" value="BIOFILM ARCHITECTURE MAINTENANCE PROTEIN MBAA"/>
    <property type="match status" value="1"/>
</dbReference>
<dbReference type="InterPro" id="IPR001633">
    <property type="entry name" value="EAL_dom"/>
</dbReference>
<feature type="transmembrane region" description="Helical" evidence="1">
    <location>
        <begin position="132"/>
        <end position="153"/>
    </location>
</feature>
<feature type="domain" description="GGDEF" evidence="3">
    <location>
        <begin position="415"/>
        <end position="549"/>
    </location>
</feature>
<dbReference type="Pfam" id="PF00990">
    <property type="entry name" value="GGDEF"/>
    <property type="match status" value="1"/>
</dbReference>
<dbReference type="Gene3D" id="3.20.20.450">
    <property type="entry name" value="EAL domain"/>
    <property type="match status" value="1"/>
</dbReference>
<proteinExistence type="predicted"/>
<dbReference type="STRING" id="634436.SAMN05216361_2480"/>
<dbReference type="InterPro" id="IPR043128">
    <property type="entry name" value="Rev_trsase/Diguanyl_cyclase"/>
</dbReference>
<dbReference type="PROSITE" id="PS50887">
    <property type="entry name" value="GGDEF"/>
    <property type="match status" value="1"/>
</dbReference>
<dbReference type="CDD" id="cd01948">
    <property type="entry name" value="EAL"/>
    <property type="match status" value="1"/>
</dbReference>
<dbReference type="SUPFAM" id="SSF55073">
    <property type="entry name" value="Nucleotide cyclase"/>
    <property type="match status" value="1"/>
</dbReference>
<keyword evidence="1" id="KW-0812">Transmembrane</keyword>
<dbReference type="InterPro" id="IPR035965">
    <property type="entry name" value="PAS-like_dom_sf"/>
</dbReference>
<dbReference type="Pfam" id="PF20973">
    <property type="entry name" value="VUPS"/>
    <property type="match status" value="1"/>
</dbReference>
<keyword evidence="1" id="KW-0472">Membrane</keyword>
<dbReference type="Gene3D" id="3.30.70.270">
    <property type="match status" value="1"/>
</dbReference>
<gene>
    <name evidence="4" type="ORF">SAMN05216361_2480</name>
</gene>
<dbReference type="CDD" id="cd01949">
    <property type="entry name" value="GGDEF"/>
    <property type="match status" value="1"/>
</dbReference>
<sequence>MVSHFLFQVILFCVFPSVLSMEKNPHTRRVSLYIYVSLVLLMGGFLGAVYSLELFNSIKLSGGTIAYGGFMMACVILAFIERDAFILQNIMRLVFTVGLFKVLLFALVVKSLRAEQVINALDVPAALFELSIPLIILGAVLIILELYLLIFLFDRFKSRIAGHANLSLAYSLSFVFVIVADGILFPLLAFGVHSDTFELIIGNFSGKVLIACSYGLFLFAFLLFSRHRMEKVVKEPLLDWNLLLSSGKEIVEQMDRHEQQLRQAKTVFETSREGIAILNLDFAIVDANNALVKMVNPLSDDTSSILHDKLLERFLPPETGNRVQQLLKSGQSWSGEINWSSAEMRRYGLLNLVPVTDRIGSISHYTLSLTEVSELVHTREELRFLANHDVLTALPNRRQLHTVLARDLRPFSAGICKALLIIDLDNFKQINDSFGHVAGDELLLDFTHRISFTILGKGTLYRIGGDEFAIWTHSISSIKEALDLAEAVREEAIKPFRVNNDELVRVNCCIGISAYPHHAKEVKSIYQQADTALYWAKELGKGSIKLYKQGMTDSRRKSLQLESALRDALANDEIQVYWQPQINLQSGEFVGAEVLARWESKTLGWVAPDVFIPIAENAGLMSQLTRIVFAKTCNALISMPSAIRERLKVAVNLSALDISQPGLLDDMLAELHKHALSPSRFELELTESALLDMDTQQLASFKDAGFCLALDDFGTGYSSLAYLNTLPFDVLKIDKSFIAQIPREQSSCSLTHSIIQMGRELGCEIVAEGVETVEQVVFLTKEQCHKVQGYLYTKPLPIDEFVDYCESYQSPV</sequence>
<dbReference type="Pfam" id="PF00563">
    <property type="entry name" value="EAL"/>
    <property type="match status" value="1"/>
</dbReference>
<dbReference type="Proteomes" id="UP000184520">
    <property type="component" value="Unassembled WGS sequence"/>
</dbReference>
<keyword evidence="5" id="KW-1185">Reference proteome</keyword>
<dbReference type="SUPFAM" id="SSF55785">
    <property type="entry name" value="PYP-like sensor domain (PAS domain)"/>
    <property type="match status" value="1"/>
</dbReference>
<dbReference type="SUPFAM" id="SSF141868">
    <property type="entry name" value="EAL domain-like"/>
    <property type="match status" value="1"/>
</dbReference>
<dbReference type="NCBIfam" id="TIGR00254">
    <property type="entry name" value="GGDEF"/>
    <property type="match status" value="1"/>
</dbReference>
<evidence type="ECO:0000313" key="4">
    <source>
        <dbReference type="EMBL" id="SHG58753.1"/>
    </source>
</evidence>
<accession>A0A1M5L2V4</accession>
<evidence type="ECO:0000259" key="2">
    <source>
        <dbReference type="PROSITE" id="PS50883"/>
    </source>
</evidence>
<dbReference type="InterPro" id="IPR052155">
    <property type="entry name" value="Biofilm_reg_signaling"/>
</dbReference>
<feature type="transmembrane region" description="Helical" evidence="1">
    <location>
        <begin position="33"/>
        <end position="52"/>
    </location>
</feature>
<dbReference type="EMBL" id="FQWD01000004">
    <property type="protein sequence ID" value="SHG58753.1"/>
    <property type="molecule type" value="Genomic_DNA"/>
</dbReference>
<organism evidence="4 5">
    <name type="scientific">Marisediminitalea aggregata</name>
    <dbReference type="NCBI Taxonomy" id="634436"/>
    <lineage>
        <taxon>Bacteria</taxon>
        <taxon>Pseudomonadati</taxon>
        <taxon>Pseudomonadota</taxon>
        <taxon>Gammaproteobacteria</taxon>
        <taxon>Alteromonadales</taxon>
        <taxon>Alteromonadaceae</taxon>
        <taxon>Marisediminitalea</taxon>
    </lineage>
</organism>
<feature type="transmembrane region" description="Helical" evidence="1">
    <location>
        <begin position="93"/>
        <end position="112"/>
    </location>
</feature>
<dbReference type="AlphaFoldDB" id="A0A1M5L2V4"/>
<reference evidence="5" key="1">
    <citation type="submission" date="2016-11" db="EMBL/GenBank/DDBJ databases">
        <authorList>
            <person name="Varghese N."/>
            <person name="Submissions S."/>
        </authorList>
    </citation>
    <scope>NUCLEOTIDE SEQUENCE [LARGE SCALE GENOMIC DNA]</scope>
    <source>
        <strain evidence="5">CGMCC 1.8995</strain>
    </source>
</reference>
<keyword evidence="1" id="KW-1133">Transmembrane helix</keyword>
<dbReference type="SMART" id="SM00267">
    <property type="entry name" value="GGDEF"/>
    <property type="match status" value="1"/>
</dbReference>
<feature type="transmembrane region" description="Helical" evidence="1">
    <location>
        <begin position="165"/>
        <end position="192"/>
    </location>
</feature>
<feature type="transmembrane region" description="Helical" evidence="1">
    <location>
        <begin position="64"/>
        <end position="81"/>
    </location>
</feature>
<dbReference type="Gene3D" id="3.30.450.20">
    <property type="entry name" value="PAS domain"/>
    <property type="match status" value="1"/>
</dbReference>
<dbReference type="PANTHER" id="PTHR44757">
    <property type="entry name" value="DIGUANYLATE CYCLASE DGCP"/>
    <property type="match status" value="1"/>
</dbReference>
<dbReference type="OrthoDB" id="9176779at2"/>
<feature type="domain" description="EAL" evidence="2">
    <location>
        <begin position="558"/>
        <end position="809"/>
    </location>
</feature>
<feature type="transmembrane region" description="Helical" evidence="1">
    <location>
        <begin position="6"/>
        <end position="21"/>
    </location>
</feature>
<feature type="transmembrane region" description="Helical" evidence="1">
    <location>
        <begin position="204"/>
        <end position="224"/>
    </location>
</feature>